<evidence type="ECO:0000259" key="9">
    <source>
        <dbReference type="PROSITE" id="PS50862"/>
    </source>
</evidence>
<evidence type="ECO:0000256" key="2">
    <source>
        <dbReference type="ARBA" id="ARBA00022490"/>
    </source>
</evidence>
<evidence type="ECO:0000256" key="3">
    <source>
        <dbReference type="ARBA" id="ARBA00022741"/>
    </source>
</evidence>
<comment type="catalytic activity">
    <reaction evidence="7 8">
        <text>tRNA(His) + L-histidine + ATP = L-histidyl-tRNA(His) + AMP + diphosphate + H(+)</text>
        <dbReference type="Rhea" id="RHEA:17313"/>
        <dbReference type="Rhea" id="RHEA-COMP:9665"/>
        <dbReference type="Rhea" id="RHEA-COMP:9689"/>
        <dbReference type="ChEBI" id="CHEBI:15378"/>
        <dbReference type="ChEBI" id="CHEBI:30616"/>
        <dbReference type="ChEBI" id="CHEBI:33019"/>
        <dbReference type="ChEBI" id="CHEBI:57595"/>
        <dbReference type="ChEBI" id="CHEBI:78442"/>
        <dbReference type="ChEBI" id="CHEBI:78527"/>
        <dbReference type="ChEBI" id="CHEBI:456215"/>
        <dbReference type="EC" id="6.1.1.21"/>
    </reaction>
</comment>
<gene>
    <name evidence="8" type="primary">hisS</name>
    <name evidence="10" type="ORF">NP439_02305</name>
</gene>
<dbReference type="RefSeq" id="WP_256708609.1">
    <property type="nucleotide sequence ID" value="NZ_CP101914.1"/>
</dbReference>
<feature type="domain" description="Aminoacyl-transfer RNA synthetases class-II family profile" evidence="9">
    <location>
        <begin position="1"/>
        <end position="351"/>
    </location>
</feature>
<dbReference type="InterPro" id="IPR045864">
    <property type="entry name" value="aa-tRNA-synth_II/BPL/LPL"/>
</dbReference>
<dbReference type="InterPro" id="IPR041715">
    <property type="entry name" value="HisRS-like_core"/>
</dbReference>
<protein>
    <recommendedName>
        <fullName evidence="8">Histidine--tRNA ligase</fullName>
        <ecNumber evidence="8">6.1.1.21</ecNumber>
    </recommendedName>
    <alternativeName>
        <fullName evidence="8">Histidyl-tRNA synthetase</fullName>
        <shortName evidence="8">HisRS</shortName>
    </alternativeName>
</protein>
<name>A0ABY5JYC4_9BACI</name>
<organism evidence="10 11">
    <name type="scientific">Oceanobacillus jeddahense</name>
    <dbReference type="NCBI Taxonomy" id="1462527"/>
    <lineage>
        <taxon>Bacteria</taxon>
        <taxon>Bacillati</taxon>
        <taxon>Bacillota</taxon>
        <taxon>Bacilli</taxon>
        <taxon>Bacillales</taxon>
        <taxon>Bacillaceae</taxon>
        <taxon>Oceanobacillus</taxon>
    </lineage>
</organism>
<evidence type="ECO:0000256" key="8">
    <source>
        <dbReference type="HAMAP-Rule" id="MF_00127"/>
    </source>
</evidence>
<dbReference type="NCBIfam" id="TIGR00442">
    <property type="entry name" value="hisS"/>
    <property type="match status" value="1"/>
</dbReference>
<dbReference type="PANTHER" id="PTHR11476">
    <property type="entry name" value="HISTIDYL-TRNA SYNTHETASE"/>
    <property type="match status" value="1"/>
</dbReference>
<dbReference type="InterPro" id="IPR004516">
    <property type="entry name" value="HisRS/HisZ"/>
</dbReference>
<dbReference type="PANTHER" id="PTHR11476:SF7">
    <property type="entry name" value="HISTIDINE--TRNA LIGASE"/>
    <property type="match status" value="1"/>
</dbReference>
<evidence type="ECO:0000256" key="1">
    <source>
        <dbReference type="ARBA" id="ARBA00008226"/>
    </source>
</evidence>
<accession>A0ABY5JYC4</accession>
<dbReference type="Pfam" id="PF03129">
    <property type="entry name" value="HGTP_anticodon"/>
    <property type="match status" value="1"/>
</dbReference>
<dbReference type="PROSITE" id="PS50862">
    <property type="entry name" value="AA_TRNA_LIGASE_II"/>
    <property type="match status" value="1"/>
</dbReference>
<dbReference type="InterPro" id="IPR004154">
    <property type="entry name" value="Anticodon-bd"/>
</dbReference>
<evidence type="ECO:0000256" key="7">
    <source>
        <dbReference type="ARBA" id="ARBA00047639"/>
    </source>
</evidence>
<dbReference type="SUPFAM" id="SSF52954">
    <property type="entry name" value="Class II aaRS ABD-related"/>
    <property type="match status" value="1"/>
</dbReference>
<comment type="subunit">
    <text evidence="8">Homodimer.</text>
</comment>
<keyword evidence="6 8" id="KW-0030">Aminoacyl-tRNA synthetase</keyword>
<dbReference type="InterPro" id="IPR015807">
    <property type="entry name" value="His-tRNA-ligase"/>
</dbReference>
<evidence type="ECO:0000256" key="4">
    <source>
        <dbReference type="ARBA" id="ARBA00022840"/>
    </source>
</evidence>
<evidence type="ECO:0000256" key="5">
    <source>
        <dbReference type="ARBA" id="ARBA00022917"/>
    </source>
</evidence>
<dbReference type="NCBIfam" id="NF009085">
    <property type="entry name" value="PRK12420.1"/>
    <property type="match status" value="1"/>
</dbReference>
<dbReference type="InterPro" id="IPR006195">
    <property type="entry name" value="aa-tRNA-synth_II"/>
</dbReference>
<dbReference type="CDD" id="cd00773">
    <property type="entry name" value="HisRS-like_core"/>
    <property type="match status" value="1"/>
</dbReference>
<dbReference type="Pfam" id="PF13393">
    <property type="entry name" value="tRNA-synt_His"/>
    <property type="match status" value="1"/>
</dbReference>
<keyword evidence="11" id="KW-1185">Reference proteome</keyword>
<keyword evidence="2 8" id="KW-0963">Cytoplasm</keyword>
<keyword evidence="4 8" id="KW-0067">ATP-binding</keyword>
<evidence type="ECO:0000256" key="6">
    <source>
        <dbReference type="ARBA" id="ARBA00023146"/>
    </source>
</evidence>
<dbReference type="EC" id="6.1.1.21" evidence="8"/>
<dbReference type="Gene3D" id="3.40.50.800">
    <property type="entry name" value="Anticodon-binding domain"/>
    <property type="match status" value="1"/>
</dbReference>
<dbReference type="Gene3D" id="3.30.930.10">
    <property type="entry name" value="Bira Bifunctional Protein, Domain 2"/>
    <property type="match status" value="1"/>
</dbReference>
<keyword evidence="5 8" id="KW-0648">Protein biosynthesis</keyword>
<dbReference type="GO" id="GO:0004821">
    <property type="term" value="F:histidine-tRNA ligase activity"/>
    <property type="evidence" value="ECO:0007669"/>
    <property type="project" value="UniProtKB-EC"/>
</dbReference>
<dbReference type="HAMAP" id="MF_00127">
    <property type="entry name" value="His_tRNA_synth"/>
    <property type="match status" value="1"/>
</dbReference>
<sequence>MKKMEYQNVKGTQDYLPESESMRRNIRRTLEDVFIQYGCQPLETPILNYTELLASKYGGGAEILEEMYTLTDRGERNLALRYDLTIPFAKVAAMNPILKMPFKRYEIGKVFRDGPIKTGRLREFTQCDVDIVGVDSQMGEAELMLMALDAFDKLGLKVNIQYNNRKLLTRVLDLFGVEDEKINTVVLVLDKLEKIGVDAVVDELDEQGVSDTAIRLIKQFLVDANRTDLSYFESLSNQNEQVRKGLQELKELKSYLNYLDVGEQCIFNPFLARGLEIYTGTVYEMFLADDSIKSSIGSGGRYDNAIGGLIGTDETFSTVGISFGLDVIYTAMSAAEGNQKNGREMDYYIIPLGREKESLSVSKYFRDKGYKVEVEMGNKKVGKALNWANKEKIRNVIIIGDEEVRNNQFKVKDMFSGKEIVESFSFL</sequence>
<dbReference type="SUPFAM" id="SSF55681">
    <property type="entry name" value="Class II aaRS and biotin synthetases"/>
    <property type="match status" value="1"/>
</dbReference>
<dbReference type="EMBL" id="CP101914">
    <property type="protein sequence ID" value="UUI03549.1"/>
    <property type="molecule type" value="Genomic_DNA"/>
</dbReference>
<reference evidence="10" key="1">
    <citation type="submission" date="2022-07" db="EMBL/GenBank/DDBJ databases">
        <title>FELIX.</title>
        <authorList>
            <person name="Wan K.H."/>
            <person name="Park S."/>
            <person name="Lawrence Q."/>
            <person name="Eichenberger J.P."/>
            <person name="Booth B.W."/>
            <person name="Piaggio A.J."/>
            <person name="Chandler J.C."/>
            <person name="Franklin A.B."/>
            <person name="Celniker S.E."/>
        </authorList>
    </citation>
    <scope>NUCLEOTIDE SEQUENCE</scope>
    <source>
        <strain evidence="10">QA-1986 374</strain>
    </source>
</reference>
<dbReference type="Proteomes" id="UP001059773">
    <property type="component" value="Chromosome"/>
</dbReference>
<dbReference type="PIRSF" id="PIRSF001549">
    <property type="entry name" value="His-tRNA_synth"/>
    <property type="match status" value="1"/>
</dbReference>
<evidence type="ECO:0000313" key="10">
    <source>
        <dbReference type="EMBL" id="UUI03549.1"/>
    </source>
</evidence>
<proteinExistence type="inferred from homology"/>
<comment type="similarity">
    <text evidence="1 8">Belongs to the class-II aminoacyl-tRNA synthetase family.</text>
</comment>
<comment type="subcellular location">
    <subcellularLocation>
        <location evidence="8">Cytoplasm</location>
    </subcellularLocation>
</comment>
<evidence type="ECO:0000313" key="11">
    <source>
        <dbReference type="Proteomes" id="UP001059773"/>
    </source>
</evidence>
<keyword evidence="8 10" id="KW-0436">Ligase</keyword>
<dbReference type="InterPro" id="IPR036621">
    <property type="entry name" value="Anticodon-bd_dom_sf"/>
</dbReference>
<keyword evidence="3 8" id="KW-0547">Nucleotide-binding</keyword>